<dbReference type="SMR" id="L8E924"/>
<dbReference type="ExpressionAtlas" id="L8E924">
    <property type="expression patterns" value="baseline and differential"/>
</dbReference>
<evidence type="ECO:0000259" key="11">
    <source>
        <dbReference type="PROSITE" id="PS51030"/>
    </source>
</evidence>
<keyword evidence="6" id="KW-0805">Transcription regulation</keyword>
<dbReference type="WormBase" id="T06C12.13b">
    <property type="protein sequence ID" value="CE48092"/>
    <property type="gene ID" value="WBGene00011520"/>
    <property type="gene designation" value="nhr-213"/>
</dbReference>
<sequence length="409" mass="47420">MSSTPSTSDTSSESSTSPATIVLCKVCALSAHGSHFGVLACRACAAFFRRTVVLERQKQYKCKKGKNECPVDTAERYQCRLCRYNKCVDLGMTPENVQFNRESASRTRKRKNENSIAQTNSFKLIPRSDNAFLGKPRTIMDISSLSTKIKSVLNGKTYNLDSAAKKMNSLEAAEYALKKWRSQQKTEDKMEKVGELPVRQLFVIFEKQMVMIAEWLIHNPDFRMLDEEEKYLYFKAVWNMWRRFERFEMSVKMFGNQKFAISNEKLMVMDSCIDYSEITDLPNSKVAEMFRLTRSKLFHQLAKPLMELNPSSIEMAYMLTQLSWQIAGKKMQGNVIEIGERVCDNLADDLHSYYQKNEKRSNYAGRLVRLMNIVNAMKKIHLQRKNTMELARIFEMFKVDFSDPDIFDC</sequence>
<keyword evidence="3" id="KW-0479">Metal-binding</keyword>
<evidence type="ECO:0000256" key="3">
    <source>
        <dbReference type="ARBA" id="ARBA00022723"/>
    </source>
</evidence>
<organism evidence="13 14">
    <name type="scientific">Caenorhabditis elegans</name>
    <dbReference type="NCBI Taxonomy" id="6239"/>
    <lineage>
        <taxon>Eukaryota</taxon>
        <taxon>Metazoa</taxon>
        <taxon>Ecdysozoa</taxon>
        <taxon>Nematoda</taxon>
        <taxon>Chromadorea</taxon>
        <taxon>Rhabditida</taxon>
        <taxon>Rhabditina</taxon>
        <taxon>Rhabditomorpha</taxon>
        <taxon>Rhabditoidea</taxon>
        <taxon>Rhabditidae</taxon>
        <taxon>Peloderinae</taxon>
        <taxon>Caenorhabditis</taxon>
    </lineage>
</organism>
<reference evidence="13 14" key="1">
    <citation type="journal article" date="1998" name="Science">
        <title>Genome sequence of the nematode C. elegans: a platform for investigating biology.</title>
        <authorList>
            <consortium name="The C. elegans sequencing consortium"/>
            <person name="Sulson J.E."/>
            <person name="Waterston R."/>
        </authorList>
    </citation>
    <scope>NUCLEOTIDE SEQUENCE [LARGE SCALE GENOMIC DNA]</scope>
    <source>
        <strain evidence="13 14">Bristol N2</strain>
    </source>
</reference>
<dbReference type="CDD" id="cd06960">
    <property type="entry name" value="NR_DBD_HNF4A"/>
    <property type="match status" value="1"/>
</dbReference>
<dbReference type="Gene3D" id="3.30.50.10">
    <property type="entry name" value="Erythroid Transcription Factor GATA-1, subunit A"/>
    <property type="match status" value="1"/>
</dbReference>
<dbReference type="GO" id="GO:0000978">
    <property type="term" value="F:RNA polymerase II cis-regulatory region sequence-specific DNA binding"/>
    <property type="evidence" value="ECO:0007669"/>
    <property type="project" value="InterPro"/>
</dbReference>
<dbReference type="Proteomes" id="UP000001940">
    <property type="component" value="Chromosome V"/>
</dbReference>
<evidence type="ECO:0000256" key="1">
    <source>
        <dbReference type="ARBA" id="ARBA00004123"/>
    </source>
</evidence>
<dbReference type="GO" id="GO:0003700">
    <property type="term" value="F:DNA-binding transcription factor activity"/>
    <property type="evidence" value="ECO:0007669"/>
    <property type="project" value="InterPro"/>
</dbReference>
<evidence type="ECO:0000313" key="15">
    <source>
        <dbReference type="WormBase" id="T06C12.13b"/>
    </source>
</evidence>
<keyword evidence="8" id="KW-0804">Transcription</keyword>
<dbReference type="Pfam" id="PF00104">
    <property type="entry name" value="Hormone_recep"/>
    <property type="match status" value="1"/>
</dbReference>
<name>L8E924_CAEEL</name>
<evidence type="ECO:0000259" key="12">
    <source>
        <dbReference type="PROSITE" id="PS51843"/>
    </source>
</evidence>
<dbReference type="GeneID" id="188172"/>
<dbReference type="InterPro" id="IPR049636">
    <property type="entry name" value="HNF4-like_DBD"/>
</dbReference>
<dbReference type="Gene3D" id="1.10.565.10">
    <property type="entry name" value="Retinoid X Receptor"/>
    <property type="match status" value="1"/>
</dbReference>
<comment type="similarity">
    <text evidence="2">Belongs to the nuclear hormone receptor family.</text>
</comment>
<evidence type="ECO:0000256" key="7">
    <source>
        <dbReference type="ARBA" id="ARBA00023125"/>
    </source>
</evidence>
<dbReference type="GO" id="GO:0008270">
    <property type="term" value="F:zinc ion binding"/>
    <property type="evidence" value="ECO:0007669"/>
    <property type="project" value="UniProtKB-KW"/>
</dbReference>
<dbReference type="InterPro" id="IPR013088">
    <property type="entry name" value="Znf_NHR/GATA"/>
</dbReference>
<dbReference type="RefSeq" id="NP_001263903.1">
    <property type="nucleotide sequence ID" value="NM_001276974.4"/>
</dbReference>
<dbReference type="AlphaFoldDB" id="L8E924"/>
<evidence type="ECO:0000256" key="6">
    <source>
        <dbReference type="ARBA" id="ARBA00023015"/>
    </source>
</evidence>
<dbReference type="SMART" id="SM00430">
    <property type="entry name" value="HOLI"/>
    <property type="match status" value="1"/>
</dbReference>
<dbReference type="PRINTS" id="PR00047">
    <property type="entry name" value="STROIDFINGER"/>
</dbReference>
<evidence type="ECO:0000313" key="14">
    <source>
        <dbReference type="Proteomes" id="UP000001940"/>
    </source>
</evidence>
<evidence type="ECO:0000256" key="10">
    <source>
        <dbReference type="ARBA" id="ARBA00023242"/>
    </source>
</evidence>
<keyword evidence="7" id="KW-0238">DNA-binding</keyword>
<dbReference type="PANTHER" id="PTHR45680:SF17">
    <property type="entry name" value="NUCLEAR HORMONE RECEPTOR FAMILY-RELATED"/>
    <property type="match status" value="1"/>
</dbReference>
<dbReference type="Bgee" id="WBGene00011520">
    <property type="expression patterns" value="Expressed in pharyngeal muscle cell (C elegans) and 3 other cell types or tissues"/>
</dbReference>
<keyword evidence="10" id="KW-0539">Nucleus</keyword>
<dbReference type="GO" id="GO:0005634">
    <property type="term" value="C:nucleus"/>
    <property type="evidence" value="ECO:0007669"/>
    <property type="project" value="UniProtKB-SubCell"/>
</dbReference>
<comment type="subcellular location">
    <subcellularLocation>
        <location evidence="1">Nucleus</location>
    </subcellularLocation>
</comment>
<gene>
    <name evidence="13 15" type="primary">nhr-213</name>
    <name evidence="13" type="ORF">CELE_T06C12.13</name>
    <name evidence="15" type="ORF">T06C12.13</name>
</gene>
<dbReference type="PROSITE" id="PS51030">
    <property type="entry name" value="NUCLEAR_REC_DBD_2"/>
    <property type="match status" value="1"/>
</dbReference>
<evidence type="ECO:0000256" key="9">
    <source>
        <dbReference type="ARBA" id="ARBA00023170"/>
    </source>
</evidence>
<evidence type="ECO:0000256" key="8">
    <source>
        <dbReference type="ARBA" id="ARBA00023163"/>
    </source>
</evidence>
<dbReference type="InterPro" id="IPR000536">
    <property type="entry name" value="Nucl_hrmn_rcpt_lig-bd"/>
</dbReference>
<keyword evidence="14" id="KW-1185">Reference proteome</keyword>
<keyword evidence="5" id="KW-0862">Zinc</keyword>
<evidence type="ECO:0000256" key="4">
    <source>
        <dbReference type="ARBA" id="ARBA00022771"/>
    </source>
</evidence>
<evidence type="ECO:0000313" key="13">
    <source>
        <dbReference type="EMBL" id="CCQ25656.1"/>
    </source>
</evidence>
<dbReference type="HOGENOM" id="CLU_007368_7_0_1"/>
<dbReference type="AGR" id="WB:WBGene00011520"/>
<dbReference type="SUPFAM" id="SSF48508">
    <property type="entry name" value="Nuclear receptor ligand-binding domain"/>
    <property type="match status" value="1"/>
</dbReference>
<feature type="domain" description="NR LBD" evidence="12">
    <location>
        <begin position="162"/>
        <end position="409"/>
    </location>
</feature>
<dbReference type="SMART" id="SM00399">
    <property type="entry name" value="ZnF_C4"/>
    <property type="match status" value="1"/>
</dbReference>
<dbReference type="OrthoDB" id="10018779at2759"/>
<dbReference type="CTD" id="188172"/>
<dbReference type="SUPFAM" id="SSF57716">
    <property type="entry name" value="Glucocorticoid receptor-like (DNA-binding domain)"/>
    <property type="match status" value="1"/>
</dbReference>
<evidence type="ECO:0000256" key="2">
    <source>
        <dbReference type="ARBA" id="ARBA00005993"/>
    </source>
</evidence>
<dbReference type="Pfam" id="PF00105">
    <property type="entry name" value="zf-C4"/>
    <property type="match status" value="1"/>
</dbReference>
<protein>
    <submittedName>
        <fullName evidence="13">Nuclear Hormone Receptor family</fullName>
    </submittedName>
</protein>
<evidence type="ECO:0000256" key="5">
    <source>
        <dbReference type="ARBA" id="ARBA00022833"/>
    </source>
</evidence>
<dbReference type="EMBL" id="BX284605">
    <property type="protein sequence ID" value="CCQ25656.1"/>
    <property type="molecule type" value="Genomic_DNA"/>
</dbReference>
<keyword evidence="9 13" id="KW-0675">Receptor</keyword>
<dbReference type="InterPro" id="IPR001628">
    <property type="entry name" value="Znf_hrmn_rcpt"/>
</dbReference>
<proteinExistence type="inferred from homology"/>
<keyword evidence="4" id="KW-0863">Zinc-finger</keyword>
<feature type="domain" description="Nuclear receptor" evidence="11">
    <location>
        <begin position="21"/>
        <end position="99"/>
    </location>
</feature>
<dbReference type="PROSITE" id="PS51843">
    <property type="entry name" value="NR_LBD"/>
    <property type="match status" value="1"/>
</dbReference>
<dbReference type="InterPro" id="IPR035500">
    <property type="entry name" value="NHR-like_dom_sf"/>
</dbReference>
<dbReference type="InterPro" id="IPR051152">
    <property type="entry name" value="C.elegans_Orphan_NR"/>
</dbReference>
<accession>L8E924</accession>
<dbReference type="PANTHER" id="PTHR45680">
    <property type="entry name" value="NUCLEAR HORMONE RECEPTOR FAMILY"/>
    <property type="match status" value="1"/>
</dbReference>